<comment type="caution">
    <text evidence="1">The sequence shown here is derived from an EMBL/GenBank/DDBJ whole genome shotgun (WGS) entry which is preliminary data.</text>
</comment>
<evidence type="ECO:0000313" key="1">
    <source>
        <dbReference type="EMBL" id="EIT83943.1"/>
    </source>
</evidence>
<reference evidence="1 2" key="1">
    <citation type="journal article" date="2012" name="J. Bacteriol.">
        <title>Genome of Bacillus macauensis ZFHKF-1, a Long-Chain-Forming Bacterium.</title>
        <authorList>
            <person name="Cai L."/>
            <person name="Zhang T."/>
        </authorList>
    </citation>
    <scope>NUCLEOTIDE SEQUENCE [LARGE SCALE GENOMIC DNA]</scope>
    <source>
        <strain evidence="1 2">ZFHKF-1</strain>
    </source>
</reference>
<proteinExistence type="predicted"/>
<dbReference type="RefSeq" id="WP_007203659.1">
    <property type="nucleotide sequence ID" value="NZ_AKKV01000042.1"/>
</dbReference>
<dbReference type="PATRIC" id="fig|1196324.3.peg.3663"/>
<sequence length="49" mass="5833">MADRVETLLFIKELDRLLQDYSRCPDEHYKELIKEDILLLSEVVSSYDS</sequence>
<gene>
    <name evidence="1" type="ORF">A374_17949</name>
</gene>
<name>I8UAW6_9BACL</name>
<organism evidence="1 2">
    <name type="scientific">Fictibacillus macauensis ZFHKF-1</name>
    <dbReference type="NCBI Taxonomy" id="1196324"/>
    <lineage>
        <taxon>Bacteria</taxon>
        <taxon>Bacillati</taxon>
        <taxon>Bacillota</taxon>
        <taxon>Bacilli</taxon>
        <taxon>Bacillales</taxon>
        <taxon>Fictibacillaceae</taxon>
        <taxon>Fictibacillus</taxon>
    </lineage>
</organism>
<dbReference type="EMBL" id="AKKV01000042">
    <property type="protein sequence ID" value="EIT83943.1"/>
    <property type="molecule type" value="Genomic_DNA"/>
</dbReference>
<protein>
    <submittedName>
        <fullName evidence="1">Uncharacterized protein</fullName>
    </submittedName>
</protein>
<accession>I8UAW6</accession>
<dbReference type="AlphaFoldDB" id="I8UAW6"/>
<keyword evidence="2" id="KW-1185">Reference proteome</keyword>
<evidence type="ECO:0000313" key="2">
    <source>
        <dbReference type="Proteomes" id="UP000004080"/>
    </source>
</evidence>
<dbReference type="Proteomes" id="UP000004080">
    <property type="component" value="Unassembled WGS sequence"/>
</dbReference>